<dbReference type="Proteomes" id="UP000244940">
    <property type="component" value="Unassembled WGS sequence"/>
</dbReference>
<proteinExistence type="predicted"/>
<dbReference type="PANTHER" id="PTHR30055:SF183">
    <property type="entry name" value="NUCLEOID OCCLUSION FACTOR SLMA"/>
    <property type="match status" value="1"/>
</dbReference>
<evidence type="ECO:0000256" key="1">
    <source>
        <dbReference type="ARBA" id="ARBA00023054"/>
    </source>
</evidence>
<feature type="DNA-binding region" description="H-T-H motif" evidence="3">
    <location>
        <begin position="32"/>
        <end position="51"/>
    </location>
</feature>
<dbReference type="InterPro" id="IPR036271">
    <property type="entry name" value="Tet_transcr_reg_TetR-rel_C_sf"/>
</dbReference>
<dbReference type="Pfam" id="PF17932">
    <property type="entry name" value="TetR_C_24"/>
    <property type="match status" value="1"/>
</dbReference>
<dbReference type="SUPFAM" id="SSF48498">
    <property type="entry name" value="Tetracyclin repressor-like, C-terminal domain"/>
    <property type="match status" value="1"/>
</dbReference>
<evidence type="ECO:0000256" key="3">
    <source>
        <dbReference type="PROSITE-ProRule" id="PRU00335"/>
    </source>
</evidence>
<reference evidence="5 6" key="1">
    <citation type="submission" date="2018-05" db="EMBL/GenBank/DDBJ databases">
        <title>Pararhodobacter marina sp. nov., isolated from deep-sea water of the Indian Ocean.</title>
        <authorList>
            <person name="Lai Q.Sr."/>
            <person name="Liu X."/>
            <person name="Shao Z."/>
        </authorList>
    </citation>
    <scope>NUCLEOTIDE SEQUENCE [LARGE SCALE GENOMIC DNA]</scope>
    <source>
        <strain evidence="5 6">CIC4N-9</strain>
    </source>
</reference>
<comment type="caution">
    <text evidence="5">The sequence shown here is derived from an EMBL/GenBank/DDBJ whole genome shotgun (WGS) entry which is preliminary data.</text>
</comment>
<dbReference type="Pfam" id="PF00440">
    <property type="entry name" value="TetR_N"/>
    <property type="match status" value="1"/>
</dbReference>
<dbReference type="InterPro" id="IPR001647">
    <property type="entry name" value="HTH_TetR"/>
</dbReference>
<dbReference type="OrthoDB" id="8478851at2"/>
<dbReference type="InterPro" id="IPR009057">
    <property type="entry name" value="Homeodomain-like_sf"/>
</dbReference>
<accession>A0A2U2C4N5</accession>
<feature type="domain" description="HTH tetR-type" evidence="4">
    <location>
        <begin position="9"/>
        <end position="69"/>
    </location>
</feature>
<dbReference type="EMBL" id="QEYD01000016">
    <property type="protein sequence ID" value="PWE26801.1"/>
    <property type="molecule type" value="Genomic_DNA"/>
</dbReference>
<dbReference type="AlphaFoldDB" id="A0A2U2C4N5"/>
<dbReference type="SUPFAM" id="SSF46689">
    <property type="entry name" value="Homeodomain-like"/>
    <property type="match status" value="1"/>
</dbReference>
<keyword evidence="2 3" id="KW-0238">DNA-binding</keyword>
<dbReference type="Gene3D" id="1.10.357.10">
    <property type="entry name" value="Tetracycline Repressor, domain 2"/>
    <property type="match status" value="1"/>
</dbReference>
<evidence type="ECO:0000313" key="6">
    <source>
        <dbReference type="Proteomes" id="UP000244940"/>
    </source>
</evidence>
<organism evidence="5 6">
    <name type="scientific">Pararhodobacter marinus</name>
    <dbReference type="NCBI Taxonomy" id="2184063"/>
    <lineage>
        <taxon>Bacteria</taxon>
        <taxon>Pseudomonadati</taxon>
        <taxon>Pseudomonadota</taxon>
        <taxon>Alphaproteobacteria</taxon>
        <taxon>Rhodobacterales</taxon>
        <taxon>Paracoccaceae</taxon>
        <taxon>Pararhodobacter</taxon>
    </lineage>
</organism>
<gene>
    <name evidence="5" type="ORF">C4N9_20410</name>
</gene>
<evidence type="ECO:0000313" key="5">
    <source>
        <dbReference type="EMBL" id="PWE26801.1"/>
    </source>
</evidence>
<dbReference type="InterPro" id="IPR041490">
    <property type="entry name" value="KstR2_TetR_C"/>
</dbReference>
<dbReference type="GO" id="GO:0003700">
    <property type="term" value="F:DNA-binding transcription factor activity"/>
    <property type="evidence" value="ECO:0007669"/>
    <property type="project" value="TreeGrafter"/>
</dbReference>
<protein>
    <submittedName>
        <fullName evidence="5">TetR family transcriptional regulator</fullName>
    </submittedName>
</protein>
<evidence type="ECO:0000256" key="2">
    <source>
        <dbReference type="ARBA" id="ARBA00023125"/>
    </source>
</evidence>
<name>A0A2U2C4N5_9RHOB</name>
<dbReference type="InterPro" id="IPR050109">
    <property type="entry name" value="HTH-type_TetR-like_transc_reg"/>
</dbReference>
<dbReference type="PRINTS" id="PR00455">
    <property type="entry name" value="HTHTETR"/>
</dbReference>
<keyword evidence="6" id="KW-1185">Reference proteome</keyword>
<dbReference type="PROSITE" id="PS50977">
    <property type="entry name" value="HTH_TETR_2"/>
    <property type="match status" value="1"/>
</dbReference>
<dbReference type="GeneID" id="94367261"/>
<dbReference type="GO" id="GO:0000976">
    <property type="term" value="F:transcription cis-regulatory region binding"/>
    <property type="evidence" value="ECO:0007669"/>
    <property type="project" value="TreeGrafter"/>
</dbReference>
<dbReference type="RefSeq" id="WP_109535186.1">
    <property type="nucleotide sequence ID" value="NZ_CAXPUO010000055.1"/>
</dbReference>
<keyword evidence="1" id="KW-0175">Coiled coil</keyword>
<sequence>MRAELFDPDIPRDRLLAAGARLFRRQGFRATTVRAIGAEIGLLSGSLFHHVRSKEEILFGVMERVIGAMLDDLRAGLSAAGDTRARLRALIAVELTYLHGPCADATAVLFHEWRALSPERQAVLLSGREAYFALWHEVLERARAEGLTRAEPAVLRQFLHGALAWTSFWYQPGGALDIDALSEQALAMVAPPEVSP</sequence>
<dbReference type="PANTHER" id="PTHR30055">
    <property type="entry name" value="HTH-TYPE TRANSCRIPTIONAL REGULATOR RUTR"/>
    <property type="match status" value="1"/>
</dbReference>
<evidence type="ECO:0000259" key="4">
    <source>
        <dbReference type="PROSITE" id="PS50977"/>
    </source>
</evidence>